<evidence type="ECO:0000313" key="1">
    <source>
        <dbReference type="EMBL" id="AVH61853.1"/>
    </source>
</evidence>
<keyword evidence="1" id="KW-0614">Plasmid</keyword>
<keyword evidence="2" id="KW-1185">Reference proteome</keyword>
<reference evidence="1 2" key="1">
    <citation type="submission" date="2018-02" db="EMBL/GenBank/DDBJ databases">
        <title>Complete genome sequence of Streptomyces dengpaensis, the producer of angucyclines.</title>
        <authorList>
            <person name="Yumei L."/>
        </authorList>
    </citation>
    <scope>NUCLEOTIDE SEQUENCE [LARGE SCALE GENOMIC DNA]</scope>
    <source>
        <strain evidence="1 2">XZHG99</strain>
        <plasmid evidence="1 2">unnamed2</plasmid>
    </source>
</reference>
<gene>
    <name evidence="1" type="ORF">C4B68_40825</name>
</gene>
<dbReference type="Proteomes" id="UP000238413">
    <property type="component" value="Plasmid unnamed2"/>
</dbReference>
<dbReference type="RefSeq" id="WP_099505597.1">
    <property type="nucleotide sequence ID" value="NZ_CP026654.1"/>
</dbReference>
<geneLocation type="plasmid" evidence="1 2">
    <name>unnamed2</name>
</geneLocation>
<sequence length="62" mass="7253">MTARQTDDLYVRYMKAFQDSTEHTTNCEACQDGQECVGGAPIHERFARLQDAYQARQKQQRR</sequence>
<accession>A0ABN5IFI8</accession>
<evidence type="ECO:0000313" key="2">
    <source>
        <dbReference type="Proteomes" id="UP000238413"/>
    </source>
</evidence>
<name>A0ABN5IFI8_9ACTN</name>
<proteinExistence type="predicted"/>
<protein>
    <submittedName>
        <fullName evidence="1">Uncharacterized protein</fullName>
    </submittedName>
</protein>
<dbReference type="EMBL" id="CP026654">
    <property type="protein sequence ID" value="AVH61853.1"/>
    <property type="molecule type" value="Genomic_DNA"/>
</dbReference>
<organism evidence="1 2">
    <name type="scientific">Streptomyces dengpaensis</name>
    <dbReference type="NCBI Taxonomy" id="2049881"/>
    <lineage>
        <taxon>Bacteria</taxon>
        <taxon>Bacillati</taxon>
        <taxon>Actinomycetota</taxon>
        <taxon>Actinomycetes</taxon>
        <taxon>Kitasatosporales</taxon>
        <taxon>Streptomycetaceae</taxon>
        <taxon>Streptomyces</taxon>
    </lineage>
</organism>